<dbReference type="SUPFAM" id="SSF49265">
    <property type="entry name" value="Fibronectin type III"/>
    <property type="match status" value="1"/>
</dbReference>
<dbReference type="NCBIfam" id="TIGR04183">
    <property type="entry name" value="Por_Secre_tail"/>
    <property type="match status" value="1"/>
</dbReference>
<sequence length="533" mass="58996">MKYTLSFSFLLLLFLTPILGISQNNCSPHDHPANDIRSKGFMDAGGQTIANDFQLSANTTNFSLEQIEANLWTEDGEIASIDVVFYNNDNGHPGLVFGDTIANVVPTSQIIIDQEEDFDIRRVVLDLPQAIDFEGTGTEPVKYWIQLIAHASIPGKRVGWEINGVEVDGEGVNYSNPAINYWLVNETWDGVFTLNGVCTLAEGCLIPENVAASNIETNQATIVWDGWPEAESYTVEYGFSGFTPGTGNGIEVSVPVSTTEVILDNLELITSYDVYIKTVCNEGESIFTIPFNFITNDFYCQVGNLDIIEPISNVEFAGIENRSPSALDEAPAHEYFLDISAQVVPGESYEIIVEGNTGGNYQDGVSLFIDWNQDNTFNNTTERYDIGILENSNGEDGIQISKIIEVPANALAGTTRMRLVKEFYANMYPIDGCTWVTYGQVEDYAIHVGTLSTNSFETNSFSIYPNPVSDVLNITSQHPITKMEIYNIMGQKVFEQNIDATTTEIDVNKFSPGMYFVTIEAEGITKTQKFLKK</sequence>
<comment type="caution">
    <text evidence="4">The sequence shown here is derived from an EMBL/GenBank/DDBJ whole genome shotgun (WGS) entry which is preliminary data.</text>
</comment>
<dbReference type="Pfam" id="PF18962">
    <property type="entry name" value="Por_Secre_tail"/>
    <property type="match status" value="1"/>
</dbReference>
<name>A0A9X1UDQ8_9FLAO</name>
<dbReference type="InterPro" id="IPR026444">
    <property type="entry name" value="Secre_tail"/>
</dbReference>
<dbReference type="PROSITE" id="PS50853">
    <property type="entry name" value="FN3"/>
    <property type="match status" value="1"/>
</dbReference>
<dbReference type="CDD" id="cd00063">
    <property type="entry name" value="FN3"/>
    <property type="match status" value="1"/>
</dbReference>
<evidence type="ECO:0000313" key="4">
    <source>
        <dbReference type="EMBL" id="MCG2431836.1"/>
    </source>
</evidence>
<accession>A0A9X1UDQ8</accession>
<feature type="chain" id="PRO_5040923870" evidence="2">
    <location>
        <begin position="21"/>
        <end position="533"/>
    </location>
</feature>
<evidence type="ECO:0000313" key="5">
    <source>
        <dbReference type="Proteomes" id="UP001139462"/>
    </source>
</evidence>
<dbReference type="InterPro" id="IPR003961">
    <property type="entry name" value="FN3_dom"/>
</dbReference>
<evidence type="ECO:0000256" key="1">
    <source>
        <dbReference type="ARBA" id="ARBA00022729"/>
    </source>
</evidence>
<evidence type="ECO:0000259" key="3">
    <source>
        <dbReference type="PROSITE" id="PS50853"/>
    </source>
</evidence>
<dbReference type="AlphaFoldDB" id="A0A9X1UDQ8"/>
<gene>
    <name evidence="4" type="ORF">K8344_11945</name>
</gene>
<dbReference type="EMBL" id="JAIRBB010000012">
    <property type="protein sequence ID" value="MCG2431836.1"/>
    <property type="molecule type" value="Genomic_DNA"/>
</dbReference>
<evidence type="ECO:0000256" key="2">
    <source>
        <dbReference type="SAM" id="SignalP"/>
    </source>
</evidence>
<keyword evidence="1 2" id="KW-0732">Signal</keyword>
<protein>
    <submittedName>
        <fullName evidence="4">T9SS type A sorting domain-containing protein</fullName>
    </submittedName>
</protein>
<dbReference type="InterPro" id="IPR036116">
    <property type="entry name" value="FN3_sf"/>
</dbReference>
<dbReference type="RefSeq" id="WP_237608915.1">
    <property type="nucleotide sequence ID" value="NZ_JAIRBB010000012.1"/>
</dbReference>
<dbReference type="InterPro" id="IPR013783">
    <property type="entry name" value="Ig-like_fold"/>
</dbReference>
<dbReference type="InterPro" id="IPR045474">
    <property type="entry name" value="GEVED"/>
</dbReference>
<dbReference type="Pfam" id="PF20009">
    <property type="entry name" value="GEVED"/>
    <property type="match status" value="1"/>
</dbReference>
<keyword evidence="5" id="KW-1185">Reference proteome</keyword>
<dbReference type="Gene3D" id="2.60.40.10">
    <property type="entry name" value="Immunoglobulins"/>
    <property type="match status" value="1"/>
</dbReference>
<reference evidence="4" key="1">
    <citation type="submission" date="2021-09" db="EMBL/GenBank/DDBJ databases">
        <title>Genome of Aequorivita sp. strain F64183.</title>
        <authorList>
            <person name="Wang Y."/>
        </authorList>
    </citation>
    <scope>NUCLEOTIDE SEQUENCE</scope>
    <source>
        <strain evidence="4">F64183</strain>
    </source>
</reference>
<feature type="signal peptide" evidence="2">
    <location>
        <begin position="1"/>
        <end position="20"/>
    </location>
</feature>
<organism evidence="4 5">
    <name type="scientific">Aequorivita xiaoshiensis</name>
    <dbReference type="NCBI Taxonomy" id="2874476"/>
    <lineage>
        <taxon>Bacteria</taxon>
        <taxon>Pseudomonadati</taxon>
        <taxon>Bacteroidota</taxon>
        <taxon>Flavobacteriia</taxon>
        <taxon>Flavobacteriales</taxon>
        <taxon>Flavobacteriaceae</taxon>
        <taxon>Aequorivita</taxon>
    </lineage>
</organism>
<feature type="domain" description="Fibronectin type-III" evidence="3">
    <location>
        <begin position="206"/>
        <end position="298"/>
    </location>
</feature>
<dbReference type="Proteomes" id="UP001139462">
    <property type="component" value="Unassembled WGS sequence"/>
</dbReference>
<proteinExistence type="predicted"/>